<dbReference type="RefSeq" id="WP_003999429.1">
    <property type="nucleotide sequence ID" value="NZ_AMLP01000124.1"/>
</dbReference>
<name>L8PBD8_STRVR</name>
<evidence type="ECO:0000313" key="1">
    <source>
        <dbReference type="EMBL" id="ELS54911.1"/>
    </source>
</evidence>
<dbReference type="EMBL" id="AMLP01000124">
    <property type="protein sequence ID" value="ELS54911.1"/>
    <property type="molecule type" value="Genomic_DNA"/>
</dbReference>
<accession>L8PBD8</accession>
<gene>
    <name evidence="1" type="ORF">STVIR_4092</name>
</gene>
<organism evidence="1 2">
    <name type="scientific">Streptomyces viridochromogenes Tue57</name>
    <dbReference type="NCBI Taxonomy" id="1160705"/>
    <lineage>
        <taxon>Bacteria</taxon>
        <taxon>Bacillati</taxon>
        <taxon>Actinomycetota</taxon>
        <taxon>Actinomycetes</taxon>
        <taxon>Kitasatosporales</taxon>
        <taxon>Streptomycetaceae</taxon>
        <taxon>Streptomyces</taxon>
    </lineage>
</organism>
<dbReference type="Proteomes" id="UP000011205">
    <property type="component" value="Unassembled WGS sequence"/>
</dbReference>
<evidence type="ECO:0000313" key="2">
    <source>
        <dbReference type="Proteomes" id="UP000011205"/>
    </source>
</evidence>
<proteinExistence type="predicted"/>
<dbReference type="PATRIC" id="fig|1160705.3.peg.4047"/>
<comment type="caution">
    <text evidence="1">The sequence shown here is derived from an EMBL/GenBank/DDBJ whole genome shotgun (WGS) entry which is preliminary data.</text>
</comment>
<protein>
    <submittedName>
        <fullName evidence="1">Uncharacterized protein</fullName>
    </submittedName>
</protein>
<dbReference type="AlphaFoldDB" id="L8PBD8"/>
<sequence>MGHLDQALVHWGAFLDTYPSIASARAARRLAAMRQQLRPHTRHRGAADLLGRAAGLT</sequence>
<reference evidence="1 2" key="1">
    <citation type="journal article" date="2013" name="Genome Announc.">
        <title>Draft Genome Sequence of Streptomyces viridochromogenes Strain Tu57, Producer of Avilamycin.</title>
        <authorList>
            <person name="Gruning B.A."/>
            <person name="Erxleben A."/>
            <person name="Hahnlein A."/>
            <person name="Gunther S."/>
        </authorList>
    </citation>
    <scope>NUCLEOTIDE SEQUENCE [LARGE SCALE GENOMIC DNA]</scope>
    <source>
        <strain evidence="1 2">Tue57</strain>
    </source>
</reference>